<keyword evidence="2" id="KW-0342">GTP-binding</keyword>
<gene>
    <name evidence="4" type="primary">RhoL_0</name>
    <name evidence="4" type="ORF">g.33444</name>
</gene>
<evidence type="ECO:0000256" key="1">
    <source>
        <dbReference type="ARBA" id="ARBA00022741"/>
    </source>
</evidence>
<dbReference type="AlphaFoldDB" id="A0A0C9QJ13"/>
<dbReference type="InterPro" id="IPR001806">
    <property type="entry name" value="Small_GTPase"/>
</dbReference>
<feature type="transmembrane region" description="Helical" evidence="3">
    <location>
        <begin position="12"/>
        <end position="29"/>
    </location>
</feature>
<dbReference type="PRINTS" id="PR00449">
    <property type="entry name" value="RASTRNSFRMNG"/>
</dbReference>
<dbReference type="GO" id="GO:0022412">
    <property type="term" value="P:cellular process involved in reproduction in multicellular organism"/>
    <property type="evidence" value="ECO:0007669"/>
    <property type="project" value="UniProtKB-ARBA"/>
</dbReference>
<dbReference type="Gene3D" id="3.40.50.300">
    <property type="entry name" value="P-loop containing nucleotide triphosphate hydrolases"/>
    <property type="match status" value="1"/>
</dbReference>
<dbReference type="CDD" id="cd00157">
    <property type="entry name" value="Rho"/>
    <property type="match status" value="1"/>
</dbReference>
<evidence type="ECO:0000313" key="4">
    <source>
        <dbReference type="EMBL" id="JAG73306.1"/>
    </source>
</evidence>
<dbReference type="SUPFAM" id="SSF52540">
    <property type="entry name" value="P-loop containing nucleoside triphosphate hydrolases"/>
    <property type="match status" value="1"/>
</dbReference>
<dbReference type="GO" id="GO:0005525">
    <property type="term" value="F:GTP binding"/>
    <property type="evidence" value="ECO:0007669"/>
    <property type="project" value="UniProtKB-KW"/>
</dbReference>
<dbReference type="PROSITE" id="PS51419">
    <property type="entry name" value="RAB"/>
    <property type="match status" value="1"/>
</dbReference>
<dbReference type="GO" id="GO:0001667">
    <property type="term" value="P:ameboidal-type cell migration"/>
    <property type="evidence" value="ECO:0007669"/>
    <property type="project" value="UniProtKB-ARBA"/>
</dbReference>
<dbReference type="GO" id="GO:0007264">
    <property type="term" value="P:small GTPase-mediated signal transduction"/>
    <property type="evidence" value="ECO:0007669"/>
    <property type="project" value="InterPro"/>
</dbReference>
<proteinExistence type="predicted"/>
<dbReference type="GO" id="GO:0035006">
    <property type="term" value="P:melanization defense response"/>
    <property type="evidence" value="ECO:0007669"/>
    <property type="project" value="UniProtKB-ARBA"/>
</dbReference>
<dbReference type="SMART" id="SM00175">
    <property type="entry name" value="RAB"/>
    <property type="match status" value="1"/>
</dbReference>
<keyword evidence="1" id="KW-0547">Nucleotide-binding</keyword>
<dbReference type="SMART" id="SM00174">
    <property type="entry name" value="RHO"/>
    <property type="match status" value="1"/>
</dbReference>
<keyword evidence="3" id="KW-0472">Membrane</keyword>
<dbReference type="GO" id="GO:0003006">
    <property type="term" value="P:developmental process involved in reproduction"/>
    <property type="evidence" value="ECO:0007669"/>
    <property type="project" value="UniProtKB-ARBA"/>
</dbReference>
<dbReference type="PANTHER" id="PTHR24072">
    <property type="entry name" value="RHO FAMILY GTPASE"/>
    <property type="match status" value="1"/>
</dbReference>
<dbReference type="GO" id="GO:0035099">
    <property type="term" value="P:hemocyte migration"/>
    <property type="evidence" value="ECO:0007669"/>
    <property type="project" value="UniProtKB-ARBA"/>
</dbReference>
<dbReference type="InterPro" id="IPR027417">
    <property type="entry name" value="P-loop_NTPase"/>
</dbReference>
<dbReference type="PROSITE" id="PS51420">
    <property type="entry name" value="RHO"/>
    <property type="match status" value="1"/>
</dbReference>
<sequence>MLSFSLSKTYFYGKSEIVIGILLIHISLISDTRMASRLRPIKITAVGDGMVGKTCLLITYVDKKFPTEYVPTVFDNYSDNITMDGQEFNMILWDTAGQEDYERLRPLSYPNTDCFLLCFSISARSSFENIFSKWYPEIKFHCPNVPIVLVGTKGDLRNQATTEIITPKECKKMKERIRAARYVECSAMNQENLQMVFIEAIRAVLKKPPGKKLCCIL</sequence>
<dbReference type="SMART" id="SM00173">
    <property type="entry name" value="RAS"/>
    <property type="match status" value="1"/>
</dbReference>
<dbReference type="InterPro" id="IPR003578">
    <property type="entry name" value="Small_GTPase_Rho"/>
</dbReference>
<evidence type="ECO:0000256" key="2">
    <source>
        <dbReference type="ARBA" id="ARBA00023134"/>
    </source>
</evidence>
<reference evidence="4" key="1">
    <citation type="submission" date="2015-01" db="EMBL/GenBank/DDBJ databases">
        <title>Transcriptome Assembly of Fopius arisanus.</title>
        <authorList>
            <person name="Geib S."/>
        </authorList>
    </citation>
    <scope>NUCLEOTIDE SEQUENCE</scope>
</reference>
<protein>
    <submittedName>
        <fullName evidence="4">RhoL_0 protein</fullName>
    </submittedName>
</protein>
<name>A0A0C9QJ13_9HYME</name>
<dbReference type="GO" id="GO:0003924">
    <property type="term" value="F:GTPase activity"/>
    <property type="evidence" value="ECO:0007669"/>
    <property type="project" value="InterPro"/>
</dbReference>
<accession>A0A0C9QJ13</accession>
<dbReference type="EMBL" id="GBYB01003539">
    <property type="protein sequence ID" value="JAG73306.1"/>
    <property type="molecule type" value="Transcribed_RNA"/>
</dbReference>
<dbReference type="Pfam" id="PF00071">
    <property type="entry name" value="Ras"/>
    <property type="match status" value="1"/>
</dbReference>
<dbReference type="NCBIfam" id="TIGR00231">
    <property type="entry name" value="small_GTP"/>
    <property type="match status" value="1"/>
</dbReference>
<dbReference type="FunFam" id="3.40.50.300:FF:000118">
    <property type="entry name" value="Rho-related GTP-binding protein RhoG"/>
    <property type="match status" value="1"/>
</dbReference>
<dbReference type="InterPro" id="IPR005225">
    <property type="entry name" value="Small_GTP-bd"/>
</dbReference>
<keyword evidence="3" id="KW-0812">Transmembrane</keyword>
<organism evidence="4">
    <name type="scientific">Fopius arisanus</name>
    <dbReference type="NCBI Taxonomy" id="64838"/>
    <lineage>
        <taxon>Eukaryota</taxon>
        <taxon>Metazoa</taxon>
        <taxon>Ecdysozoa</taxon>
        <taxon>Arthropoda</taxon>
        <taxon>Hexapoda</taxon>
        <taxon>Insecta</taxon>
        <taxon>Pterygota</taxon>
        <taxon>Neoptera</taxon>
        <taxon>Endopterygota</taxon>
        <taxon>Hymenoptera</taxon>
        <taxon>Apocrita</taxon>
        <taxon>Ichneumonoidea</taxon>
        <taxon>Braconidae</taxon>
        <taxon>Opiinae</taxon>
        <taxon>Fopius</taxon>
    </lineage>
</organism>
<evidence type="ECO:0000256" key="3">
    <source>
        <dbReference type="SAM" id="Phobius"/>
    </source>
</evidence>
<dbReference type="PROSITE" id="PS51421">
    <property type="entry name" value="RAS"/>
    <property type="match status" value="1"/>
</dbReference>
<keyword evidence="3" id="KW-1133">Transmembrane helix</keyword>